<dbReference type="Pfam" id="PF12833">
    <property type="entry name" value="HTH_18"/>
    <property type="match status" value="1"/>
</dbReference>
<dbReference type="InterPro" id="IPR018062">
    <property type="entry name" value="HTH_AraC-typ_CS"/>
</dbReference>
<accession>A0ABX2H5A3</accession>
<keyword evidence="1" id="KW-0805">Transcription regulation</keyword>
<dbReference type="InterPro" id="IPR009057">
    <property type="entry name" value="Homeodomain-like_sf"/>
</dbReference>
<dbReference type="Proteomes" id="UP001644719">
    <property type="component" value="Unassembled WGS sequence"/>
</dbReference>
<evidence type="ECO:0000256" key="3">
    <source>
        <dbReference type="ARBA" id="ARBA00023163"/>
    </source>
</evidence>
<keyword evidence="2" id="KW-0238">DNA-binding</keyword>
<dbReference type="PRINTS" id="PR00032">
    <property type="entry name" value="HTHARAC"/>
</dbReference>
<dbReference type="RefSeq" id="WP_148463309.1">
    <property type="nucleotide sequence ID" value="NZ_JAAINN010000030.1"/>
</dbReference>
<keyword evidence="3" id="KW-0804">Transcription</keyword>
<evidence type="ECO:0000256" key="2">
    <source>
        <dbReference type="ARBA" id="ARBA00023125"/>
    </source>
</evidence>
<dbReference type="InterPro" id="IPR020449">
    <property type="entry name" value="Tscrpt_reg_AraC-type_HTH"/>
</dbReference>
<sequence>MIHKLSGIHETVDFREDEQVCLYYNDEYENYPPHWHTSFEVLMPIVNGYKALCGGKEYNLREGDVLIIGPCMLHELFAPESGERIIFQPCLNNISTKELNLLTMIITPATLITPEGYPQIYEKVKTLMLEIKEEYFGESPYLETMIISKFLEILTCVGRQRVNAHTVAGQQKENGANSRQKEYVEKFILVTDYINNHFAEDLSLEGVASQAGFSKYHFSRLFKQYTDSTFYKYLNQKRIEFAKTLLQDPGVSVTEVAFKSGFSSLSAFLRMFKLMNNCTPTEFREMYDRTKMGN</sequence>
<dbReference type="PANTHER" id="PTHR43280:SF2">
    <property type="entry name" value="HTH-TYPE TRANSCRIPTIONAL REGULATOR EXSA"/>
    <property type="match status" value="1"/>
</dbReference>
<keyword evidence="6" id="KW-1185">Reference proteome</keyword>
<dbReference type="PROSITE" id="PS01124">
    <property type="entry name" value="HTH_ARAC_FAMILY_2"/>
    <property type="match status" value="1"/>
</dbReference>
<evidence type="ECO:0000313" key="6">
    <source>
        <dbReference type="Proteomes" id="UP001644719"/>
    </source>
</evidence>
<evidence type="ECO:0000259" key="4">
    <source>
        <dbReference type="PROSITE" id="PS01124"/>
    </source>
</evidence>
<name>A0ABX2H5A3_9FIRM</name>
<dbReference type="EMBL" id="JAAITS010000017">
    <property type="protein sequence ID" value="NSG85293.1"/>
    <property type="molecule type" value="Genomic_DNA"/>
</dbReference>
<dbReference type="PANTHER" id="PTHR43280">
    <property type="entry name" value="ARAC-FAMILY TRANSCRIPTIONAL REGULATOR"/>
    <property type="match status" value="1"/>
</dbReference>
<proteinExistence type="predicted"/>
<feature type="domain" description="HTH araC/xylS-type" evidence="4">
    <location>
        <begin position="188"/>
        <end position="286"/>
    </location>
</feature>
<dbReference type="SUPFAM" id="SSF51215">
    <property type="entry name" value="Regulatory protein AraC"/>
    <property type="match status" value="1"/>
</dbReference>
<dbReference type="SMART" id="SM00342">
    <property type="entry name" value="HTH_ARAC"/>
    <property type="match status" value="1"/>
</dbReference>
<dbReference type="InterPro" id="IPR018060">
    <property type="entry name" value="HTH_AraC"/>
</dbReference>
<dbReference type="GeneID" id="69514040"/>
<organism evidence="5 6">
    <name type="scientific">Blautia faecis</name>
    <dbReference type="NCBI Taxonomy" id="871665"/>
    <lineage>
        <taxon>Bacteria</taxon>
        <taxon>Bacillati</taxon>
        <taxon>Bacillota</taxon>
        <taxon>Clostridia</taxon>
        <taxon>Lachnospirales</taxon>
        <taxon>Lachnospiraceae</taxon>
        <taxon>Blautia</taxon>
    </lineage>
</organism>
<gene>
    <name evidence="5" type="ORF">G5B17_07575</name>
</gene>
<evidence type="ECO:0000256" key="1">
    <source>
        <dbReference type="ARBA" id="ARBA00023015"/>
    </source>
</evidence>
<comment type="caution">
    <text evidence="5">The sequence shown here is derived from an EMBL/GenBank/DDBJ whole genome shotgun (WGS) entry which is preliminary data.</text>
</comment>
<reference evidence="5 6" key="1">
    <citation type="journal article" date="2020" name="Cell Host Microbe">
        <title>Functional and Genomic Variation between Human-Derived Isolates of Lachnospiraceae Reveals Inter- and Intra-Species Diversity.</title>
        <authorList>
            <person name="Sorbara M.T."/>
            <person name="Littmann E.R."/>
            <person name="Fontana E."/>
            <person name="Moody T.U."/>
            <person name="Kohout C.E."/>
            <person name="Gjonbalaj M."/>
            <person name="Eaton V."/>
            <person name="Seok R."/>
            <person name="Leiner I.M."/>
            <person name="Pamer E.G."/>
        </authorList>
    </citation>
    <scope>NUCLEOTIDE SEQUENCE [LARGE SCALE GENOMIC DNA]</scope>
    <source>
        <strain evidence="5 6">MSK.17.74</strain>
    </source>
</reference>
<dbReference type="InterPro" id="IPR003313">
    <property type="entry name" value="AraC-bd"/>
</dbReference>
<dbReference type="Pfam" id="PF02311">
    <property type="entry name" value="AraC_binding"/>
    <property type="match status" value="1"/>
</dbReference>
<dbReference type="Gene3D" id="1.10.10.60">
    <property type="entry name" value="Homeodomain-like"/>
    <property type="match status" value="2"/>
</dbReference>
<dbReference type="InterPro" id="IPR014710">
    <property type="entry name" value="RmlC-like_jellyroll"/>
</dbReference>
<evidence type="ECO:0000313" key="5">
    <source>
        <dbReference type="EMBL" id="NSG85293.1"/>
    </source>
</evidence>
<dbReference type="InterPro" id="IPR037923">
    <property type="entry name" value="HTH-like"/>
</dbReference>
<dbReference type="SUPFAM" id="SSF46689">
    <property type="entry name" value="Homeodomain-like"/>
    <property type="match status" value="2"/>
</dbReference>
<protein>
    <submittedName>
        <fullName evidence="5">AraC family transcriptional regulator</fullName>
    </submittedName>
</protein>
<dbReference type="Gene3D" id="2.60.120.10">
    <property type="entry name" value="Jelly Rolls"/>
    <property type="match status" value="1"/>
</dbReference>
<dbReference type="PROSITE" id="PS00041">
    <property type="entry name" value="HTH_ARAC_FAMILY_1"/>
    <property type="match status" value="1"/>
</dbReference>